<evidence type="ECO:0000313" key="1">
    <source>
        <dbReference type="EMBL" id="PRY68854.1"/>
    </source>
</evidence>
<accession>A0A2T0VFM1</accession>
<dbReference type="AlphaFoldDB" id="A0A2T0VFM1"/>
<evidence type="ECO:0008006" key="3">
    <source>
        <dbReference type="Google" id="ProtNLM"/>
    </source>
</evidence>
<evidence type="ECO:0000313" key="2">
    <source>
        <dbReference type="Proteomes" id="UP000237983"/>
    </source>
</evidence>
<protein>
    <recommendedName>
        <fullName evidence="3">Transcriptional regulator, AbiEi antitoxin, Type IV TA system</fullName>
    </recommendedName>
</protein>
<dbReference type="RefSeq" id="WP_106210967.1">
    <property type="nucleotide sequence ID" value="NZ_PVTL01000003.1"/>
</dbReference>
<proteinExistence type="predicted"/>
<keyword evidence="2" id="KW-1185">Reference proteome</keyword>
<dbReference type="Proteomes" id="UP000237983">
    <property type="component" value="Unassembled WGS sequence"/>
</dbReference>
<sequence length="303" mass="34580">MPRLVPLPEPFGSEPFSTRFAIDSGLSRERLRRRDLDRPYWGVRVPSATNLTLDLLCRAYATRIPPDASFSHLTAARLLGFPLPARFDSDQRLHIATPPPLRSLRGHGVRGHKLALGPSEVVRVRDIPLTSAARTWVDLAKGVSTEELIVLGDFLLWRRHPLSTRDQLAEAVDRARGRRGVINASRALPHLTDRADSPPESQFRYRFAEAGLPLALPNVELFTNTGEFLAMPDLVFEQYHEVFDYEGDHHRTEERQWQKDIARVRKLEENGWHSTRGSKADLRDSSDLIAQMTRLFESKGWRR</sequence>
<dbReference type="EMBL" id="PVTL01000003">
    <property type="protein sequence ID" value="PRY68854.1"/>
    <property type="molecule type" value="Genomic_DNA"/>
</dbReference>
<gene>
    <name evidence="1" type="ORF">B0I08_10359</name>
</gene>
<name>A0A2T0VFM1_9MICO</name>
<comment type="caution">
    <text evidence="1">The sequence shown here is derived from an EMBL/GenBank/DDBJ whole genome shotgun (WGS) entry which is preliminary data.</text>
</comment>
<reference evidence="1 2" key="1">
    <citation type="submission" date="2018-03" db="EMBL/GenBank/DDBJ databases">
        <title>Genomic Encyclopedia of Type Strains, Phase III (KMG-III): the genomes of soil and plant-associated and newly described type strains.</title>
        <authorList>
            <person name="Whitman W."/>
        </authorList>
    </citation>
    <scope>NUCLEOTIDE SEQUENCE [LARGE SCALE GENOMIC DNA]</scope>
    <source>
        <strain evidence="1 2">CGMCC 1.12484</strain>
    </source>
</reference>
<organism evidence="1 2">
    <name type="scientific">Glaciihabitans tibetensis</name>
    <dbReference type="NCBI Taxonomy" id="1266600"/>
    <lineage>
        <taxon>Bacteria</taxon>
        <taxon>Bacillati</taxon>
        <taxon>Actinomycetota</taxon>
        <taxon>Actinomycetes</taxon>
        <taxon>Micrococcales</taxon>
        <taxon>Microbacteriaceae</taxon>
        <taxon>Glaciihabitans</taxon>
    </lineage>
</organism>
<dbReference type="OrthoDB" id="3173471at2"/>